<gene>
    <name evidence="5" type="ORF">ACFY8C_38590</name>
</gene>
<evidence type="ECO:0000256" key="3">
    <source>
        <dbReference type="ARBA" id="ARBA00025589"/>
    </source>
</evidence>
<dbReference type="PANTHER" id="PTHR35369:SF2">
    <property type="entry name" value="BLR3025 PROTEIN"/>
    <property type="match status" value="1"/>
</dbReference>
<dbReference type="Proteomes" id="UP001602370">
    <property type="component" value="Unassembled WGS sequence"/>
</dbReference>
<dbReference type="InterPro" id="IPR043128">
    <property type="entry name" value="Rev_trsase/Diguanyl_cyclase"/>
</dbReference>
<dbReference type="EMBL" id="JBIBDZ010000019">
    <property type="protein sequence ID" value="MFF5924192.1"/>
    <property type="molecule type" value="Genomic_DNA"/>
</dbReference>
<evidence type="ECO:0000313" key="5">
    <source>
        <dbReference type="EMBL" id="MFF5924192.1"/>
    </source>
</evidence>
<evidence type="ECO:0000256" key="2">
    <source>
        <dbReference type="ARBA" id="ARBA00022763"/>
    </source>
</evidence>
<accession>A0ABW6Y3R0</accession>
<keyword evidence="2" id="KW-0227">DNA damage</keyword>
<comment type="function">
    <text evidence="3">Poorly processive, error-prone DNA polymerase involved in untargeted mutagenesis. Copies undamaged DNA at stalled replication forks, which arise in vivo from mismatched or misaligned primer ends. These misaligned primers can be extended by PolIV. Exhibits no 3'-5' exonuclease (proofreading) activity. May be involved in translesional synthesis, in conjunction with the beta clamp from PolIII.</text>
</comment>
<comment type="similarity">
    <text evidence="1">Belongs to the DNA polymerase type-Y family.</text>
</comment>
<dbReference type="Gene3D" id="1.10.150.20">
    <property type="entry name" value="5' to 3' exonuclease, C-terminal subdomain"/>
    <property type="match status" value="1"/>
</dbReference>
<dbReference type="InterPro" id="IPR024728">
    <property type="entry name" value="PolY_HhH_motif"/>
</dbReference>
<dbReference type="InterPro" id="IPR017961">
    <property type="entry name" value="DNA_pol_Y-fam_little_finger"/>
</dbReference>
<dbReference type="RefSeq" id="WP_388312055.1">
    <property type="nucleotide sequence ID" value="NZ_JBIBDZ010000019.1"/>
</dbReference>
<name>A0ABW6Y3R0_9ACTN</name>
<evidence type="ECO:0000259" key="4">
    <source>
        <dbReference type="PROSITE" id="PS50173"/>
    </source>
</evidence>
<protein>
    <recommendedName>
        <fullName evidence="4">UmuC domain-containing protein</fullName>
    </recommendedName>
</protein>
<dbReference type="InterPro" id="IPR043502">
    <property type="entry name" value="DNA/RNA_pol_sf"/>
</dbReference>
<dbReference type="Gene3D" id="3.30.1490.100">
    <property type="entry name" value="DNA polymerase, Y-family, little finger domain"/>
    <property type="match status" value="1"/>
</dbReference>
<evidence type="ECO:0000313" key="6">
    <source>
        <dbReference type="Proteomes" id="UP001602370"/>
    </source>
</evidence>
<keyword evidence="6" id="KW-1185">Reference proteome</keyword>
<evidence type="ECO:0000256" key="1">
    <source>
        <dbReference type="ARBA" id="ARBA00010945"/>
    </source>
</evidence>
<dbReference type="PROSITE" id="PS50173">
    <property type="entry name" value="UMUC"/>
    <property type="match status" value="1"/>
</dbReference>
<sequence>MSTDQDHVIWHVRCRPDTTADGHRRVLDLLGDFTPVVQPLPPLAALAQLRGAGRLFQAAPGRLAARFRIQALAKHGVDTHIGIADTWATAATASAHPGTSGILHLPGHRAVEQFLAPLPVRALHGIGPAQAARLEAFGLHTIGALAAMDETVVCRVLGGKAGRTLRDRARGIDPRAITARRMPESTSAFHAFDRDVYDPVLVRAALLDLVTTLGQRIRGRDQIARKLTLAVRFADGSTTERTRALPQPSAHTDDLRVTLFRILDSMAFQRARIRRLLVTVEDLRPAGEGPGTQISLDPAREDRLSLEPVLDRINTRYGRRLAGPAGAYRKAS</sequence>
<dbReference type="InterPro" id="IPR050356">
    <property type="entry name" value="SulA_CellDiv_inhibitor"/>
</dbReference>
<dbReference type="Pfam" id="PF11799">
    <property type="entry name" value="IMS_C"/>
    <property type="match status" value="1"/>
</dbReference>
<dbReference type="PANTHER" id="PTHR35369">
    <property type="entry name" value="BLR3025 PROTEIN-RELATED"/>
    <property type="match status" value="1"/>
</dbReference>
<dbReference type="InterPro" id="IPR036775">
    <property type="entry name" value="DNA_pol_Y-fam_lit_finger_sf"/>
</dbReference>
<reference evidence="5 6" key="1">
    <citation type="submission" date="2024-10" db="EMBL/GenBank/DDBJ databases">
        <title>The Natural Products Discovery Center: Release of the First 8490 Sequenced Strains for Exploring Actinobacteria Biosynthetic Diversity.</title>
        <authorList>
            <person name="Kalkreuter E."/>
            <person name="Kautsar S.A."/>
            <person name="Yang D."/>
            <person name="Bader C.D."/>
            <person name="Teijaro C.N."/>
            <person name="Fluegel L."/>
            <person name="Davis C.M."/>
            <person name="Simpson J.R."/>
            <person name="Lauterbach L."/>
            <person name="Steele A.D."/>
            <person name="Gui C."/>
            <person name="Meng S."/>
            <person name="Li G."/>
            <person name="Viehrig K."/>
            <person name="Ye F."/>
            <person name="Su P."/>
            <person name="Kiefer A.F."/>
            <person name="Nichols A."/>
            <person name="Cepeda A.J."/>
            <person name="Yan W."/>
            <person name="Fan B."/>
            <person name="Jiang Y."/>
            <person name="Adhikari A."/>
            <person name="Zheng C.-J."/>
            <person name="Schuster L."/>
            <person name="Cowan T.M."/>
            <person name="Smanski M.J."/>
            <person name="Chevrette M.G."/>
            <person name="De Carvalho L.P.S."/>
            <person name="Shen B."/>
        </authorList>
    </citation>
    <scope>NUCLEOTIDE SEQUENCE [LARGE SCALE GENOMIC DNA]</scope>
    <source>
        <strain evidence="5 6">NPDC012605</strain>
    </source>
</reference>
<feature type="domain" description="UmuC" evidence="4">
    <location>
        <begin position="24"/>
        <end position="127"/>
    </location>
</feature>
<dbReference type="Pfam" id="PF11798">
    <property type="entry name" value="IMS_HHH"/>
    <property type="match status" value="1"/>
</dbReference>
<dbReference type="Gene3D" id="3.30.70.270">
    <property type="match status" value="1"/>
</dbReference>
<organism evidence="5 6">
    <name type="scientific">Streptomyces flavochromogenes</name>
    <dbReference type="NCBI Taxonomy" id="68199"/>
    <lineage>
        <taxon>Bacteria</taxon>
        <taxon>Bacillati</taxon>
        <taxon>Actinomycetota</taxon>
        <taxon>Actinomycetes</taxon>
        <taxon>Kitasatosporales</taxon>
        <taxon>Streptomycetaceae</taxon>
        <taxon>Streptomyces</taxon>
    </lineage>
</organism>
<comment type="caution">
    <text evidence="5">The sequence shown here is derived from an EMBL/GenBank/DDBJ whole genome shotgun (WGS) entry which is preliminary data.</text>
</comment>
<dbReference type="InterPro" id="IPR001126">
    <property type="entry name" value="UmuC"/>
</dbReference>
<dbReference type="SUPFAM" id="SSF100879">
    <property type="entry name" value="Lesion bypass DNA polymerase (Y-family), little finger domain"/>
    <property type="match status" value="1"/>
</dbReference>
<dbReference type="SUPFAM" id="SSF56672">
    <property type="entry name" value="DNA/RNA polymerases"/>
    <property type="match status" value="1"/>
</dbReference>
<proteinExistence type="inferred from homology"/>